<feature type="compositionally biased region" description="Low complexity" evidence="1">
    <location>
        <begin position="27"/>
        <end position="46"/>
    </location>
</feature>
<protein>
    <submittedName>
        <fullName evidence="2">Uncharacterized protein</fullName>
    </submittedName>
</protein>
<evidence type="ECO:0000313" key="2">
    <source>
        <dbReference type="EMBL" id="RYR24960.1"/>
    </source>
</evidence>
<organism evidence="2 3">
    <name type="scientific">Arachis hypogaea</name>
    <name type="common">Peanut</name>
    <dbReference type="NCBI Taxonomy" id="3818"/>
    <lineage>
        <taxon>Eukaryota</taxon>
        <taxon>Viridiplantae</taxon>
        <taxon>Streptophyta</taxon>
        <taxon>Embryophyta</taxon>
        <taxon>Tracheophyta</taxon>
        <taxon>Spermatophyta</taxon>
        <taxon>Magnoliopsida</taxon>
        <taxon>eudicotyledons</taxon>
        <taxon>Gunneridae</taxon>
        <taxon>Pentapetalae</taxon>
        <taxon>rosids</taxon>
        <taxon>fabids</taxon>
        <taxon>Fabales</taxon>
        <taxon>Fabaceae</taxon>
        <taxon>Papilionoideae</taxon>
        <taxon>50 kb inversion clade</taxon>
        <taxon>dalbergioids sensu lato</taxon>
        <taxon>Dalbergieae</taxon>
        <taxon>Pterocarpus clade</taxon>
        <taxon>Arachis</taxon>
    </lineage>
</organism>
<reference evidence="2 3" key="1">
    <citation type="submission" date="2019-01" db="EMBL/GenBank/DDBJ databases">
        <title>Sequencing of cultivated peanut Arachis hypogaea provides insights into genome evolution and oil improvement.</title>
        <authorList>
            <person name="Chen X."/>
        </authorList>
    </citation>
    <scope>NUCLEOTIDE SEQUENCE [LARGE SCALE GENOMIC DNA]</scope>
    <source>
        <strain evidence="3">cv. Fuhuasheng</strain>
        <tissue evidence="2">Leaves</tissue>
    </source>
</reference>
<comment type="caution">
    <text evidence="2">The sequence shown here is derived from an EMBL/GenBank/DDBJ whole genome shotgun (WGS) entry which is preliminary data.</text>
</comment>
<dbReference type="AlphaFoldDB" id="A0A445AEW5"/>
<accession>A0A445AEW5</accession>
<keyword evidence="3" id="KW-1185">Reference proteome</keyword>
<gene>
    <name evidence="2" type="ORF">Ahy_B02g058572</name>
</gene>
<name>A0A445AEW5_ARAHY</name>
<feature type="region of interest" description="Disordered" evidence="1">
    <location>
        <begin position="1"/>
        <end position="46"/>
    </location>
</feature>
<evidence type="ECO:0000313" key="3">
    <source>
        <dbReference type="Proteomes" id="UP000289738"/>
    </source>
</evidence>
<dbReference type="Proteomes" id="UP000289738">
    <property type="component" value="Chromosome B02"/>
</dbReference>
<evidence type="ECO:0000256" key="1">
    <source>
        <dbReference type="SAM" id="MobiDB-lite"/>
    </source>
</evidence>
<sequence length="181" mass="20269">MTTGSRDRPSGSCGRGRKKVSTESPATVQSSPFTSTTPSTPVTSQVGPANQQLIMVSNPNYVLHFAMPPADPAIELRVGDSSSTPQQDAPLTSPVIQLRIFSDGMQVFAPNNNACTQEISEVIKSMYDHPWPTYTQILVETRDRWFQKWTVEPNNLKVIWDAEHNLMIRKIYDHRAAKRLQ</sequence>
<dbReference type="EMBL" id="SDMP01000012">
    <property type="protein sequence ID" value="RYR24960.1"/>
    <property type="molecule type" value="Genomic_DNA"/>
</dbReference>
<proteinExistence type="predicted"/>